<protein>
    <submittedName>
        <fullName evidence="2">Uncharacterized protein</fullName>
    </submittedName>
</protein>
<evidence type="ECO:0000256" key="1">
    <source>
        <dbReference type="SAM" id="MobiDB-lite"/>
    </source>
</evidence>
<evidence type="ECO:0000313" key="3">
    <source>
        <dbReference type="Proteomes" id="UP001497644"/>
    </source>
</evidence>
<sequence>MFPTSFREIPPPSSKPEKNRRRQERDVPAFSPVRFRYGHRSGDRRRDEVSNPSGLSTSVTMHRDYWLCSHPNA</sequence>
<dbReference type="AlphaFoldDB" id="A0AAV2P345"/>
<evidence type="ECO:0000313" key="2">
    <source>
        <dbReference type="EMBL" id="CAL1686231.1"/>
    </source>
</evidence>
<organism evidence="2 3">
    <name type="scientific">Lasius platythorax</name>
    <dbReference type="NCBI Taxonomy" id="488582"/>
    <lineage>
        <taxon>Eukaryota</taxon>
        <taxon>Metazoa</taxon>
        <taxon>Ecdysozoa</taxon>
        <taxon>Arthropoda</taxon>
        <taxon>Hexapoda</taxon>
        <taxon>Insecta</taxon>
        <taxon>Pterygota</taxon>
        <taxon>Neoptera</taxon>
        <taxon>Endopterygota</taxon>
        <taxon>Hymenoptera</taxon>
        <taxon>Apocrita</taxon>
        <taxon>Aculeata</taxon>
        <taxon>Formicoidea</taxon>
        <taxon>Formicidae</taxon>
        <taxon>Formicinae</taxon>
        <taxon>Lasius</taxon>
        <taxon>Lasius</taxon>
    </lineage>
</organism>
<name>A0AAV2P345_9HYME</name>
<feature type="compositionally biased region" description="Polar residues" evidence="1">
    <location>
        <begin position="50"/>
        <end position="60"/>
    </location>
</feature>
<dbReference type="EMBL" id="OZ034829">
    <property type="protein sequence ID" value="CAL1686231.1"/>
    <property type="molecule type" value="Genomic_DNA"/>
</dbReference>
<keyword evidence="3" id="KW-1185">Reference proteome</keyword>
<reference evidence="2" key="1">
    <citation type="submission" date="2024-04" db="EMBL/GenBank/DDBJ databases">
        <authorList>
            <consortium name="Molecular Ecology Group"/>
        </authorList>
    </citation>
    <scope>NUCLEOTIDE SEQUENCE</scope>
</reference>
<dbReference type="Proteomes" id="UP001497644">
    <property type="component" value="Chromosome 6"/>
</dbReference>
<accession>A0AAV2P345</accession>
<feature type="compositionally biased region" description="Basic and acidic residues" evidence="1">
    <location>
        <begin position="40"/>
        <end position="49"/>
    </location>
</feature>
<gene>
    <name evidence="2" type="ORF">LPLAT_LOCUS11574</name>
</gene>
<proteinExistence type="predicted"/>
<feature type="region of interest" description="Disordered" evidence="1">
    <location>
        <begin position="1"/>
        <end position="62"/>
    </location>
</feature>